<keyword evidence="2" id="KW-1185">Reference proteome</keyword>
<dbReference type="EMBL" id="CAJVPG010000228">
    <property type="protein sequence ID" value="CAG8380217.1"/>
    <property type="molecule type" value="Genomic_DNA"/>
</dbReference>
<name>A0A9W4J9J4_9EURO</name>
<comment type="caution">
    <text evidence="1">The sequence shown here is derived from an EMBL/GenBank/DDBJ whole genome shotgun (WGS) entry which is preliminary data.</text>
</comment>
<proteinExistence type="predicted"/>
<protein>
    <submittedName>
        <fullName evidence="1">Uncharacterized protein</fullName>
    </submittedName>
</protein>
<dbReference type="AlphaFoldDB" id="A0A9W4J9J4"/>
<dbReference type="OrthoDB" id="186626at2759"/>
<accession>A0A9W4J9J4</accession>
<evidence type="ECO:0000313" key="2">
    <source>
        <dbReference type="Proteomes" id="UP001152649"/>
    </source>
</evidence>
<evidence type="ECO:0000313" key="1">
    <source>
        <dbReference type="EMBL" id="CAG8380217.1"/>
    </source>
</evidence>
<reference evidence="1" key="1">
    <citation type="submission" date="2021-07" db="EMBL/GenBank/DDBJ databases">
        <authorList>
            <person name="Branca A.L. A."/>
        </authorList>
    </citation>
    <scope>NUCLEOTIDE SEQUENCE</scope>
</reference>
<organism evidence="1 2">
    <name type="scientific">Penicillium salamii</name>
    <dbReference type="NCBI Taxonomy" id="1612424"/>
    <lineage>
        <taxon>Eukaryota</taxon>
        <taxon>Fungi</taxon>
        <taxon>Dikarya</taxon>
        <taxon>Ascomycota</taxon>
        <taxon>Pezizomycotina</taxon>
        <taxon>Eurotiomycetes</taxon>
        <taxon>Eurotiomycetidae</taxon>
        <taxon>Eurotiales</taxon>
        <taxon>Aspergillaceae</taxon>
        <taxon>Penicillium</taxon>
    </lineage>
</organism>
<gene>
    <name evidence="1" type="ORF">PSALAMII_LOCUS5672</name>
</gene>
<dbReference type="Proteomes" id="UP001152649">
    <property type="component" value="Unassembled WGS sequence"/>
</dbReference>
<sequence length="63" mass="7225">MVTALMKTIRTFCELYEQEVPSYSRHSSELRIEHACSSSPIPMRSHAVYHFHITTGGIDDEPM</sequence>